<dbReference type="KEGG" id="sita:101770537"/>
<sequence length="1354" mass="148180">MEMEAAAAAASDETLAAVFAQLKPHTVALLDLLRSRRAASSSASSLREMAAFLRSAPAPALQLCFDYTVFPLLMLLDAAVQCRKQGNAPGQGAGDIGIADAVAEAGLACLEVLLTKCRLTSVNQMVAMLKKLTSGAMLLPLEASEEFRIGIIRCFRAMVLQLQPCLERSCSCKQATVLPTSSTNTSLEARSVVHSKLPAQPEECLLAFLQSQNASAAVGHWLSLLLQASELEASRGHRGSADVRKEALHALRILIAKVGSADALAFFLPGIVSRLGKVLYRSKTMISGAAGSSLSIEQAILGLTEALMIVLNDKENFSALDMAINEDWAHSSGGDGSTEHVLQMLRQLPTKSLSEQIGHDETTDDSTSDANNPSADRKALHVKRTKKWLEETTSNVDKLLSATFPHLSIHSSEKVRRSVVSGVRGLLSSCGSTLKRSKMLLVECLCVLACDDAAAVSEAAQDALLYLFNQGHNFITENEISDIFTRLVERLPQVVLGSEETTALSHAKRLLALTFYAGPQFLINHLHHSPVIATRFFDCLGLCISHSSQFSGSMDKLIVSKPLSVGYLYSVAELKGGAYSKDMTNSSLQATYTPAASKISVIHDNGLSNAILGTVEYELPHVPPWFVHAGSQKLYLVLAGIIRLVGLSTVSGKETAASLSPFVDILLDHFRRLSTVVRSKNIYRDGHRWYMNGEAGHTLRQASSAVCMLNELIYGLSDRSLGMFLQLFQKRSAQMVRTACQNDQLIASVKHNGVTNEREVWGCNEQKGTKDNIIHCIGSILHEYICPEVWDLPTEKDVELCLTELNLPLHFYRDTTALHTVTLEGIGVLGAVLGQDFARSGFMHSSLYLLLRELISSSAQIRIASDAVLRALAAAGGHCSVGQFVVANADYIVDSLCRQLRHLDMNPHVPDVLASMLCYIGASHDILPFLEEPMRAVSSELEVLGRHDHPHLTVPFLKAVSEIAKACKHESTSLPDDAQSFYLKVSSEGQEVKNMIEKRMESSATSERMNADAQLDFMSLEYWEDLLCKLNEMRRYRRIVGSLTGSCLSAATPLLSSTKETACLVALDVVENAIISITKVEEAYKCENQSKGIIEESIQFLSFDELLDGTDASEDADENRLLPAMNKLWPYLIICLRNKISVPVVRKCTEVLSRAISMSGGDFYVRRFHKDGHIVWRLLALSPFRRKRMSMMDEKAIILPYRDTSLTSEEPMAEISSQKIQIAVLDMIATISSSKRSAIALESVLKKVCGLVVGIAYSSLTGLQEAAIRALAGLACMDADLVWLLLADVYYSLNQRDIPLPPNQDVAEISDLLPPPMSAREYLFVQYGGDGVRCDVDPSSVHEVFKRMQDVVLT</sequence>
<dbReference type="SUPFAM" id="SSF48371">
    <property type="entry name" value="ARM repeat"/>
    <property type="match status" value="1"/>
</dbReference>
<feature type="region of interest" description="Disordered" evidence="1">
    <location>
        <begin position="353"/>
        <end position="379"/>
    </location>
</feature>
<evidence type="ECO:0000313" key="3">
    <source>
        <dbReference type="EMBL" id="RCV43635.1"/>
    </source>
</evidence>
<reference evidence="3" key="1">
    <citation type="journal article" date="2012" name="Nat. Biotechnol.">
        <title>Reference genome sequence of the model plant Setaria.</title>
        <authorList>
            <person name="Bennetzen J.L."/>
            <person name="Schmutz J."/>
            <person name="Wang H."/>
            <person name="Percifield R."/>
            <person name="Hawkins J."/>
            <person name="Pontaroli A.C."/>
            <person name="Estep M."/>
            <person name="Feng L."/>
            <person name="Vaughn J.N."/>
            <person name="Grimwood J."/>
            <person name="Jenkins J."/>
            <person name="Barry K."/>
            <person name="Lindquist E."/>
            <person name="Hellsten U."/>
            <person name="Deshpande S."/>
            <person name="Wang X."/>
            <person name="Wu X."/>
            <person name="Mitros T."/>
            <person name="Triplett J."/>
            <person name="Yang X."/>
            <person name="Ye C.Y."/>
            <person name="Mauro-Herrera M."/>
            <person name="Wang L."/>
            <person name="Li P."/>
            <person name="Sharma M."/>
            <person name="Sharma R."/>
            <person name="Ronald P.C."/>
            <person name="Panaud O."/>
            <person name="Kellogg E.A."/>
            <person name="Brutnell T.P."/>
            <person name="Doust A.N."/>
            <person name="Tuskan G.A."/>
            <person name="Rokhsar D."/>
            <person name="Devos K.M."/>
        </authorList>
    </citation>
    <scope>NUCLEOTIDE SEQUENCE [LARGE SCALE GENOMIC DNA]</scope>
    <source>
        <strain evidence="3">Yugu1</strain>
    </source>
</reference>
<evidence type="ECO:0000259" key="2">
    <source>
        <dbReference type="Pfam" id="PF24173"/>
    </source>
</evidence>
<dbReference type="STRING" id="4555.A0A368SMI3"/>
<feature type="domain" description="TTI1 N-terminal TPR" evidence="2">
    <location>
        <begin position="209"/>
        <end position="452"/>
    </location>
</feature>
<dbReference type="InterPro" id="IPR016024">
    <property type="entry name" value="ARM-type_fold"/>
</dbReference>
<dbReference type="InterPro" id="IPR052587">
    <property type="entry name" value="TELO2-interacting_protein_1"/>
</dbReference>
<dbReference type="Pfam" id="PF21547">
    <property type="entry name" value="TTI1"/>
    <property type="match status" value="1"/>
</dbReference>
<dbReference type="PANTHER" id="PTHR18460:SF3">
    <property type="entry name" value="TELO2-INTERACTING PROTEIN 1 HOMOLOG"/>
    <property type="match status" value="1"/>
</dbReference>
<dbReference type="InterPro" id="IPR049362">
    <property type="entry name" value="TTI1_rpt"/>
</dbReference>
<reference evidence="3" key="2">
    <citation type="submission" date="2015-07" db="EMBL/GenBank/DDBJ databases">
        <authorList>
            <person name="Noorani M."/>
        </authorList>
    </citation>
    <scope>NUCLEOTIDE SEQUENCE</scope>
    <source>
        <strain evidence="3">Yugu1</strain>
    </source>
</reference>
<dbReference type="InterPro" id="IPR057566">
    <property type="entry name" value="TPR_TTI1_N"/>
</dbReference>
<accession>A0A368SMI3</accession>
<protein>
    <recommendedName>
        <fullName evidence="2">TTI1 N-terminal TPR domain-containing protein</fullName>
    </recommendedName>
</protein>
<proteinExistence type="predicted"/>
<dbReference type="EMBL" id="CM003536">
    <property type="protein sequence ID" value="RCV43635.1"/>
    <property type="molecule type" value="Genomic_DNA"/>
</dbReference>
<dbReference type="OrthoDB" id="49511at2759"/>
<gene>
    <name evidence="3" type="ORF">SETIT_9G309600v2</name>
</gene>
<dbReference type="Pfam" id="PF24173">
    <property type="entry name" value="TPR_TTI1_N"/>
    <property type="match status" value="1"/>
</dbReference>
<evidence type="ECO:0000256" key="1">
    <source>
        <dbReference type="SAM" id="MobiDB-lite"/>
    </source>
</evidence>
<organism evidence="3">
    <name type="scientific">Setaria italica</name>
    <name type="common">Foxtail millet</name>
    <name type="synonym">Panicum italicum</name>
    <dbReference type="NCBI Taxonomy" id="4555"/>
    <lineage>
        <taxon>Eukaryota</taxon>
        <taxon>Viridiplantae</taxon>
        <taxon>Streptophyta</taxon>
        <taxon>Embryophyta</taxon>
        <taxon>Tracheophyta</taxon>
        <taxon>Spermatophyta</taxon>
        <taxon>Magnoliopsida</taxon>
        <taxon>Liliopsida</taxon>
        <taxon>Poales</taxon>
        <taxon>Poaceae</taxon>
        <taxon>PACMAD clade</taxon>
        <taxon>Panicoideae</taxon>
        <taxon>Panicodae</taxon>
        <taxon>Paniceae</taxon>
        <taxon>Cenchrinae</taxon>
        <taxon>Setaria</taxon>
    </lineage>
</organism>
<name>A0A368SMI3_SETIT</name>
<dbReference type="PANTHER" id="PTHR18460">
    <property type="entry name" value="TEL2 INTERACTING PROTEIN 1 TTI1 FAMILY MEMBER"/>
    <property type="match status" value="1"/>
</dbReference>